<evidence type="ECO:0000256" key="1">
    <source>
        <dbReference type="SAM" id="Phobius"/>
    </source>
</evidence>
<name>A0A0F2DNS3_STRMT</name>
<evidence type="ECO:0000313" key="2">
    <source>
        <dbReference type="EMBL" id="KJQ71605.1"/>
    </source>
</evidence>
<organism evidence="2 3">
    <name type="scientific">Streptococcus mitis</name>
    <dbReference type="NCBI Taxonomy" id="28037"/>
    <lineage>
        <taxon>Bacteria</taxon>
        <taxon>Bacillati</taxon>
        <taxon>Bacillota</taxon>
        <taxon>Bacilli</taxon>
        <taxon>Lactobacillales</taxon>
        <taxon>Streptococcaceae</taxon>
        <taxon>Streptococcus</taxon>
        <taxon>Streptococcus mitis group</taxon>
    </lineage>
</organism>
<feature type="transmembrane region" description="Helical" evidence="1">
    <location>
        <begin position="51"/>
        <end position="76"/>
    </location>
</feature>
<gene>
    <name evidence="2" type="ORF">TZ91_01119</name>
</gene>
<evidence type="ECO:0000313" key="3">
    <source>
        <dbReference type="Proteomes" id="UP000033415"/>
    </source>
</evidence>
<proteinExistence type="predicted"/>
<keyword evidence="1" id="KW-0472">Membrane</keyword>
<keyword evidence="1" id="KW-0812">Transmembrane</keyword>
<dbReference type="EMBL" id="JYGQ01000002">
    <property type="protein sequence ID" value="KJQ71605.1"/>
    <property type="molecule type" value="Genomic_DNA"/>
</dbReference>
<protein>
    <submittedName>
        <fullName evidence="2">Uncharacterized protein</fullName>
    </submittedName>
</protein>
<comment type="caution">
    <text evidence="2">The sequence shown here is derived from an EMBL/GenBank/DDBJ whole genome shotgun (WGS) entry which is preliminary data.</text>
</comment>
<feature type="transmembrane region" description="Helical" evidence="1">
    <location>
        <begin position="12"/>
        <end position="31"/>
    </location>
</feature>
<dbReference type="Proteomes" id="UP000033415">
    <property type="component" value="Unassembled WGS sequence"/>
</dbReference>
<accession>A0A0F2DNS3</accession>
<dbReference type="AlphaFoldDB" id="A0A0F2DNS3"/>
<feature type="transmembrane region" description="Helical" evidence="1">
    <location>
        <begin position="83"/>
        <end position="102"/>
    </location>
</feature>
<reference evidence="2 3" key="1">
    <citation type="submission" date="2015-02" db="EMBL/GenBank/DDBJ databases">
        <title>Evolution of amylase-binding proteins of oral streptococcal species.</title>
        <authorList>
            <person name="Haase E.M."/>
        </authorList>
    </citation>
    <scope>NUCLEOTIDE SEQUENCE [LARGE SCALE GENOMIC DNA]</scope>
    <source>
        <strain evidence="2 3">SK137</strain>
    </source>
</reference>
<keyword evidence="1" id="KW-1133">Transmembrane helix</keyword>
<sequence length="134" mass="13876">MAAAFSLKAVSIAAFAVSFLVTTGLSLLITVVPDVFALSNAAFVVTELSLIAVKAFVLSALTFSIAAAFSSAVAFVFELISAIFLSAAVLIASIAGCLFKLVNSDKGFVSVEPSLYITTRFPLASFVIVEILDA</sequence>